<organism evidence="1 2">
    <name type="scientific">Daucus carota subsp. sativus</name>
    <name type="common">Carrot</name>
    <dbReference type="NCBI Taxonomy" id="79200"/>
    <lineage>
        <taxon>Eukaryota</taxon>
        <taxon>Viridiplantae</taxon>
        <taxon>Streptophyta</taxon>
        <taxon>Embryophyta</taxon>
        <taxon>Tracheophyta</taxon>
        <taxon>Spermatophyta</taxon>
        <taxon>Magnoliopsida</taxon>
        <taxon>eudicotyledons</taxon>
        <taxon>Gunneridae</taxon>
        <taxon>Pentapetalae</taxon>
        <taxon>asterids</taxon>
        <taxon>campanulids</taxon>
        <taxon>Apiales</taxon>
        <taxon>Apiaceae</taxon>
        <taxon>Apioideae</taxon>
        <taxon>Scandiceae</taxon>
        <taxon>Daucinae</taxon>
        <taxon>Daucus</taxon>
        <taxon>Daucus sect. Daucus</taxon>
    </lineage>
</organism>
<evidence type="ECO:0000313" key="2">
    <source>
        <dbReference type="Proteomes" id="UP000077755"/>
    </source>
</evidence>
<dbReference type="EMBL" id="CP093349">
    <property type="protein sequence ID" value="WOH07492.1"/>
    <property type="molecule type" value="Genomic_DNA"/>
</dbReference>
<dbReference type="Proteomes" id="UP000077755">
    <property type="component" value="Chromosome 7"/>
</dbReference>
<dbReference type="AlphaFoldDB" id="A0A164SMH3"/>
<dbReference type="Gramene" id="KZM86335">
    <property type="protein sequence ID" value="KZM86335"/>
    <property type="gene ID" value="DCAR_023469"/>
</dbReference>
<protein>
    <submittedName>
        <fullName evidence="1">Uncharacterized protein</fullName>
    </submittedName>
</protein>
<dbReference type="PANTHER" id="PTHR34538:SF13">
    <property type="entry name" value="OS02G0637200 PROTEIN"/>
    <property type="match status" value="1"/>
</dbReference>
<gene>
    <name evidence="1" type="ORF">DCAR_0726922</name>
</gene>
<proteinExistence type="predicted"/>
<evidence type="ECO:0000313" key="1">
    <source>
        <dbReference type="EMBL" id="WOH07492.1"/>
    </source>
</evidence>
<dbReference type="PANTHER" id="PTHR34538">
    <property type="entry name" value="EXPRESSED PROTEIN"/>
    <property type="match status" value="1"/>
</dbReference>
<reference evidence="1" key="1">
    <citation type="journal article" date="2016" name="Nat. Genet.">
        <title>A high-quality carrot genome assembly provides new insights into carotenoid accumulation and asterid genome evolution.</title>
        <authorList>
            <person name="Iorizzo M."/>
            <person name="Ellison S."/>
            <person name="Senalik D."/>
            <person name="Zeng P."/>
            <person name="Satapoomin P."/>
            <person name="Huang J."/>
            <person name="Bowman M."/>
            <person name="Iovene M."/>
            <person name="Sanseverino W."/>
            <person name="Cavagnaro P."/>
            <person name="Yildiz M."/>
            <person name="Macko-Podgorni A."/>
            <person name="Moranska E."/>
            <person name="Grzebelus E."/>
            <person name="Grzebelus D."/>
            <person name="Ashrafi H."/>
            <person name="Zheng Z."/>
            <person name="Cheng S."/>
            <person name="Spooner D."/>
            <person name="Van Deynze A."/>
            <person name="Simon P."/>
        </authorList>
    </citation>
    <scope>NUCLEOTIDE SEQUENCE</scope>
    <source>
        <tissue evidence="1">Leaf</tissue>
    </source>
</reference>
<accession>A0A164SMH3</accession>
<dbReference type="OMA" id="VYCEPWI"/>
<reference evidence="1" key="2">
    <citation type="submission" date="2022-03" db="EMBL/GenBank/DDBJ databases">
        <title>Draft title - Genomic analysis of global carrot germplasm unveils the trajectory of domestication and the origin of high carotenoid orange carrot.</title>
        <authorList>
            <person name="Iorizzo M."/>
            <person name="Ellison S."/>
            <person name="Senalik D."/>
            <person name="Macko-Podgorni A."/>
            <person name="Grzebelus D."/>
            <person name="Bostan H."/>
            <person name="Rolling W."/>
            <person name="Curaba J."/>
            <person name="Simon P."/>
        </authorList>
    </citation>
    <scope>NUCLEOTIDE SEQUENCE</scope>
    <source>
        <tissue evidence="1">Leaf</tissue>
    </source>
</reference>
<sequence>MEVVIGVYCEPWILVEQGKKKLRSLFWRAKAQVKRQIMWRKMEKQRFSFHYDSFSYSLNFDNGDFGFFC</sequence>
<keyword evidence="2" id="KW-1185">Reference proteome</keyword>
<name>A0A164SMH3_DAUCS</name>